<keyword evidence="2" id="KW-1185">Reference proteome</keyword>
<proteinExistence type="predicted"/>
<dbReference type="EMBL" id="JAFIQS020000003">
    <property type="protein sequence ID" value="KAH9483946.1"/>
    <property type="molecule type" value="Genomic_DNA"/>
</dbReference>
<comment type="caution">
    <text evidence="1">The sequence shown here is derived from an EMBL/GenBank/DDBJ whole genome shotgun (WGS) entry which is preliminary data.</text>
</comment>
<gene>
    <name evidence="1" type="ORF">JR316_0003424</name>
</gene>
<organism evidence="1 2">
    <name type="scientific">Psilocybe cubensis</name>
    <name type="common">Psychedelic mushroom</name>
    <name type="synonym">Stropharia cubensis</name>
    <dbReference type="NCBI Taxonomy" id="181762"/>
    <lineage>
        <taxon>Eukaryota</taxon>
        <taxon>Fungi</taxon>
        <taxon>Dikarya</taxon>
        <taxon>Basidiomycota</taxon>
        <taxon>Agaricomycotina</taxon>
        <taxon>Agaricomycetes</taxon>
        <taxon>Agaricomycetidae</taxon>
        <taxon>Agaricales</taxon>
        <taxon>Agaricineae</taxon>
        <taxon>Strophariaceae</taxon>
        <taxon>Psilocybe</taxon>
    </lineage>
</organism>
<evidence type="ECO:0000313" key="2">
    <source>
        <dbReference type="Proteomes" id="UP000664032"/>
    </source>
</evidence>
<accession>A0ACB8H7U8</accession>
<dbReference type="Proteomes" id="UP000664032">
    <property type="component" value="Unassembled WGS sequence"/>
</dbReference>
<protein>
    <submittedName>
        <fullName evidence="1">D-arabinitol 2-dehydrogenase [ribulose-forming]</fullName>
    </submittedName>
</protein>
<reference evidence="1" key="1">
    <citation type="submission" date="2021-10" db="EMBL/GenBank/DDBJ databases">
        <title>Psilocybe cubensis genome.</title>
        <authorList>
            <person name="Mckernan K.J."/>
            <person name="Crawford S."/>
            <person name="Trippe A."/>
            <person name="Kane L.T."/>
            <person name="Mclaughlin S."/>
        </authorList>
    </citation>
    <scope>NUCLEOTIDE SEQUENCE</scope>
    <source>
        <strain evidence="1">MGC-MH-2018</strain>
    </source>
</reference>
<evidence type="ECO:0000313" key="1">
    <source>
        <dbReference type="EMBL" id="KAH9483946.1"/>
    </source>
</evidence>
<sequence>MYHLNLRCKKRLRRSSILSGGSMLSSPQQVWFHIFILHASRYTHTVHTAGIVETYSALDYPAERIKRLFDINVHGVLYTAREAARLMIPQGGGSIILISSMSANIVNVPQLQTPYNASKAAVKHMAASLAVEWAKHNIRVNALSPGYMATKLTKTILEKDSELKVRGEGLLIDIG</sequence>
<name>A0ACB8H7U8_PSICU</name>